<name>A0AAJ0DGP3_9PEZI</name>
<dbReference type="Proteomes" id="UP001271007">
    <property type="component" value="Unassembled WGS sequence"/>
</dbReference>
<reference evidence="1" key="1">
    <citation type="submission" date="2023-04" db="EMBL/GenBank/DDBJ databases">
        <title>Black Yeasts Isolated from many extreme environments.</title>
        <authorList>
            <person name="Coleine C."/>
            <person name="Stajich J.E."/>
            <person name="Selbmann L."/>
        </authorList>
    </citation>
    <scope>NUCLEOTIDE SEQUENCE</scope>
    <source>
        <strain evidence="1">CCFEE 5312</strain>
    </source>
</reference>
<accession>A0AAJ0DGP3</accession>
<sequence length="278" mass="32238">MSIYSRLYRCRTLDKDNNPVDPAKITQDSPLLKLPRELRDEVLTYLLEKLHDTHDALFAPFRYPPWVWVCRQLRSECFELVASRMAGAPLKAELDIIFKGYLSWPTWTYLPPKLPRETPFDLEVTLRIFSTEAFRSNDGWPRQPGTAFRDLLFMLNNLLHNGPSLKSSRENGGLYRMNRLSVVVSFHDDYTPDTFPETAHNIFKMVKQLATVGLTSNIVRTVRAHTEYDQQGKKLVFNGEWDVPEKVEAAKTQQWNSMGFFCPAQIYSRSRYPTSHGT</sequence>
<evidence type="ECO:0000313" key="2">
    <source>
        <dbReference type="Proteomes" id="UP001271007"/>
    </source>
</evidence>
<evidence type="ECO:0000313" key="1">
    <source>
        <dbReference type="EMBL" id="KAK3049551.1"/>
    </source>
</evidence>
<organism evidence="1 2">
    <name type="scientific">Extremus antarcticus</name>
    <dbReference type="NCBI Taxonomy" id="702011"/>
    <lineage>
        <taxon>Eukaryota</taxon>
        <taxon>Fungi</taxon>
        <taxon>Dikarya</taxon>
        <taxon>Ascomycota</taxon>
        <taxon>Pezizomycotina</taxon>
        <taxon>Dothideomycetes</taxon>
        <taxon>Dothideomycetidae</taxon>
        <taxon>Mycosphaerellales</taxon>
        <taxon>Extremaceae</taxon>
        <taxon>Extremus</taxon>
    </lineage>
</organism>
<comment type="caution">
    <text evidence="1">The sequence shown here is derived from an EMBL/GenBank/DDBJ whole genome shotgun (WGS) entry which is preliminary data.</text>
</comment>
<protein>
    <submittedName>
        <fullName evidence="1">Uncharacterized protein</fullName>
    </submittedName>
</protein>
<keyword evidence="2" id="KW-1185">Reference proteome</keyword>
<dbReference type="AlphaFoldDB" id="A0AAJ0DGP3"/>
<dbReference type="EMBL" id="JAWDJX010000039">
    <property type="protein sequence ID" value="KAK3049551.1"/>
    <property type="molecule type" value="Genomic_DNA"/>
</dbReference>
<gene>
    <name evidence="1" type="ORF">LTR09_009219</name>
</gene>
<proteinExistence type="predicted"/>